<dbReference type="CDD" id="cd00090">
    <property type="entry name" value="HTH_ARSR"/>
    <property type="match status" value="1"/>
</dbReference>
<dbReference type="SMART" id="SM00418">
    <property type="entry name" value="HTH_ARSR"/>
    <property type="match status" value="1"/>
</dbReference>
<proteinExistence type="predicted"/>
<dbReference type="AlphaFoldDB" id="A0A1B1MW98"/>
<protein>
    <submittedName>
        <fullName evidence="5">ArsR family transcriptional regulator</fullName>
    </submittedName>
</protein>
<sequence length="109" mass="12271">MDMQIPRFKAEFFKALAHPLRIRILEVLCEGERNVNEIQSIVGLEGSAVSQQLAVLRAKNLVNTVKSGTTVTYSLRDPLIRDLLAVAKQIFNNHLVETISVLEEMQQNP</sequence>
<dbReference type="Pfam" id="PF01022">
    <property type="entry name" value="HTH_5"/>
    <property type="match status" value="1"/>
</dbReference>
<keyword evidence="6" id="KW-1185">Reference proteome</keyword>
<dbReference type="EMBL" id="CP014167">
    <property type="protein sequence ID" value="ANS73456.1"/>
    <property type="molecule type" value="Genomic_DNA"/>
</dbReference>
<dbReference type="Gene3D" id="1.10.10.10">
    <property type="entry name" value="Winged helix-like DNA-binding domain superfamily/Winged helix DNA-binding domain"/>
    <property type="match status" value="1"/>
</dbReference>
<dbReference type="PRINTS" id="PR00778">
    <property type="entry name" value="HTHARSR"/>
</dbReference>
<keyword evidence="2" id="KW-0238">DNA-binding</keyword>
<dbReference type="InterPro" id="IPR036390">
    <property type="entry name" value="WH_DNA-bd_sf"/>
</dbReference>
<evidence type="ECO:0000256" key="1">
    <source>
        <dbReference type="ARBA" id="ARBA00023015"/>
    </source>
</evidence>
<evidence type="ECO:0000256" key="3">
    <source>
        <dbReference type="ARBA" id="ARBA00023163"/>
    </source>
</evidence>
<dbReference type="PANTHER" id="PTHR43132:SF2">
    <property type="entry name" value="ARSENICAL RESISTANCE OPERON REPRESSOR ARSR-RELATED"/>
    <property type="match status" value="1"/>
</dbReference>
<dbReference type="InterPro" id="IPR011991">
    <property type="entry name" value="ArsR-like_HTH"/>
</dbReference>
<keyword evidence="1" id="KW-0805">Transcription regulation</keyword>
<dbReference type="Proteomes" id="UP000092573">
    <property type="component" value="Chromosome"/>
</dbReference>
<dbReference type="PANTHER" id="PTHR43132">
    <property type="entry name" value="ARSENICAL RESISTANCE OPERON REPRESSOR ARSR-RELATED"/>
    <property type="match status" value="1"/>
</dbReference>
<dbReference type="NCBIfam" id="NF033788">
    <property type="entry name" value="HTH_metalloreg"/>
    <property type="match status" value="1"/>
</dbReference>
<evidence type="ECO:0000256" key="2">
    <source>
        <dbReference type="ARBA" id="ARBA00023125"/>
    </source>
</evidence>
<gene>
    <name evidence="5" type="ORF">AWM70_01715</name>
</gene>
<evidence type="ECO:0000313" key="6">
    <source>
        <dbReference type="Proteomes" id="UP000092573"/>
    </source>
</evidence>
<dbReference type="InterPro" id="IPR036388">
    <property type="entry name" value="WH-like_DNA-bd_sf"/>
</dbReference>
<keyword evidence="3" id="KW-0804">Transcription</keyword>
<dbReference type="STRING" id="1462996.AWM70_01715"/>
<organism evidence="5 6">
    <name type="scientific">Paenibacillus yonginensis</name>
    <dbReference type="NCBI Taxonomy" id="1462996"/>
    <lineage>
        <taxon>Bacteria</taxon>
        <taxon>Bacillati</taxon>
        <taxon>Bacillota</taxon>
        <taxon>Bacilli</taxon>
        <taxon>Bacillales</taxon>
        <taxon>Paenibacillaceae</taxon>
        <taxon>Paenibacillus</taxon>
    </lineage>
</organism>
<reference evidence="5 6" key="1">
    <citation type="submission" date="2016-01" db="EMBL/GenBank/DDBJ databases">
        <title>Complete Genome Sequence of Paenibacillus yonginensis DCY84, a novel Plant Growth-Promoting Bacteria with Elicitation of Induced Systemic Resistance.</title>
        <authorList>
            <person name="Kim Y.J."/>
            <person name="Yang D.C."/>
            <person name="Sukweenadhi J."/>
        </authorList>
    </citation>
    <scope>NUCLEOTIDE SEQUENCE [LARGE SCALE GENOMIC DNA]</scope>
    <source>
        <strain evidence="5 6">DCY84</strain>
    </source>
</reference>
<dbReference type="InterPro" id="IPR051011">
    <property type="entry name" value="Metal_resp_trans_reg"/>
</dbReference>
<dbReference type="GO" id="GO:0003700">
    <property type="term" value="F:DNA-binding transcription factor activity"/>
    <property type="evidence" value="ECO:0007669"/>
    <property type="project" value="InterPro"/>
</dbReference>
<dbReference type="PROSITE" id="PS50987">
    <property type="entry name" value="HTH_ARSR_2"/>
    <property type="match status" value="1"/>
</dbReference>
<name>A0A1B1MW98_9BACL</name>
<dbReference type="OrthoDB" id="9798835at2"/>
<dbReference type="GO" id="GO:0003677">
    <property type="term" value="F:DNA binding"/>
    <property type="evidence" value="ECO:0007669"/>
    <property type="project" value="UniProtKB-KW"/>
</dbReference>
<dbReference type="KEGG" id="pyg:AWM70_01715"/>
<feature type="domain" description="HTH arsR-type" evidence="4">
    <location>
        <begin position="1"/>
        <end position="95"/>
    </location>
</feature>
<dbReference type="SUPFAM" id="SSF46785">
    <property type="entry name" value="Winged helix' DNA-binding domain"/>
    <property type="match status" value="1"/>
</dbReference>
<evidence type="ECO:0000259" key="4">
    <source>
        <dbReference type="PROSITE" id="PS50987"/>
    </source>
</evidence>
<accession>A0A1B1MW98</accession>
<evidence type="ECO:0000313" key="5">
    <source>
        <dbReference type="EMBL" id="ANS73456.1"/>
    </source>
</evidence>
<dbReference type="RefSeq" id="WP_068693821.1">
    <property type="nucleotide sequence ID" value="NZ_CP014167.1"/>
</dbReference>
<dbReference type="InterPro" id="IPR001845">
    <property type="entry name" value="HTH_ArsR_DNA-bd_dom"/>
</dbReference>